<dbReference type="InterPro" id="IPR017907">
    <property type="entry name" value="Znf_RING_CS"/>
</dbReference>
<evidence type="ECO:0000256" key="18">
    <source>
        <dbReference type="PROSITE-ProRule" id="PRU00175"/>
    </source>
</evidence>
<dbReference type="InterPro" id="IPR001841">
    <property type="entry name" value="Znf_RING"/>
</dbReference>
<protein>
    <recommendedName>
        <fullName evidence="5">RING-type E3 ubiquitin transferase</fullName>
        <ecNumber evidence="5">2.3.2.27</ecNumber>
    </recommendedName>
</protein>
<dbReference type="GO" id="GO:0008270">
    <property type="term" value="F:zinc ion binding"/>
    <property type="evidence" value="ECO:0007669"/>
    <property type="project" value="UniProtKB-KW"/>
</dbReference>
<dbReference type="EC" id="2.3.2.27" evidence="5"/>
<name>A0A834XMI3_APHGI</name>
<dbReference type="Gene3D" id="3.30.40.10">
    <property type="entry name" value="Zinc/RING finger domain, C3HC4 (zinc finger)"/>
    <property type="match status" value="1"/>
</dbReference>
<evidence type="ECO:0000256" key="14">
    <source>
        <dbReference type="ARBA" id="ARBA00022927"/>
    </source>
</evidence>
<keyword evidence="14" id="KW-0653">Protein transport</keyword>
<keyword evidence="8" id="KW-0808">Transferase</keyword>
<organism evidence="20 21">
    <name type="scientific">Aphidius gifuensis</name>
    <name type="common">Parasitoid wasp</name>
    <dbReference type="NCBI Taxonomy" id="684658"/>
    <lineage>
        <taxon>Eukaryota</taxon>
        <taxon>Metazoa</taxon>
        <taxon>Ecdysozoa</taxon>
        <taxon>Arthropoda</taxon>
        <taxon>Hexapoda</taxon>
        <taxon>Insecta</taxon>
        <taxon>Pterygota</taxon>
        <taxon>Neoptera</taxon>
        <taxon>Endopterygota</taxon>
        <taxon>Hymenoptera</taxon>
        <taxon>Apocrita</taxon>
        <taxon>Ichneumonoidea</taxon>
        <taxon>Braconidae</taxon>
        <taxon>Aphidiinae</taxon>
        <taxon>Aphidius</taxon>
    </lineage>
</organism>
<gene>
    <name evidence="20" type="ORF">HCN44_008389</name>
</gene>
<dbReference type="SUPFAM" id="SSF57850">
    <property type="entry name" value="RING/U-box"/>
    <property type="match status" value="1"/>
</dbReference>
<dbReference type="PROSITE" id="PS00518">
    <property type="entry name" value="ZF_RING_1"/>
    <property type="match status" value="1"/>
</dbReference>
<keyword evidence="11 18" id="KW-0863">Zinc-finger</keyword>
<evidence type="ECO:0000256" key="9">
    <source>
        <dbReference type="ARBA" id="ARBA00022692"/>
    </source>
</evidence>
<evidence type="ECO:0000256" key="5">
    <source>
        <dbReference type="ARBA" id="ARBA00012483"/>
    </source>
</evidence>
<evidence type="ECO:0000313" key="20">
    <source>
        <dbReference type="EMBL" id="KAF7989715.1"/>
    </source>
</evidence>
<dbReference type="Pfam" id="PF04757">
    <property type="entry name" value="Pex2_Pex12"/>
    <property type="match status" value="1"/>
</dbReference>
<dbReference type="PANTHER" id="PTHR23350">
    <property type="entry name" value="PEROXISOME ASSEMBLY PROTEIN 10"/>
    <property type="match status" value="1"/>
</dbReference>
<evidence type="ECO:0000256" key="1">
    <source>
        <dbReference type="ARBA" id="ARBA00000900"/>
    </source>
</evidence>
<comment type="similarity">
    <text evidence="4">Belongs to the pex2/pex10/pex12 family.</text>
</comment>
<evidence type="ECO:0000256" key="15">
    <source>
        <dbReference type="ARBA" id="ARBA00022989"/>
    </source>
</evidence>
<keyword evidence="13" id="KW-0862">Zinc</keyword>
<dbReference type="AlphaFoldDB" id="A0A834XMI3"/>
<dbReference type="GO" id="GO:0005778">
    <property type="term" value="C:peroxisomal membrane"/>
    <property type="evidence" value="ECO:0007669"/>
    <property type="project" value="UniProtKB-SubCell"/>
</dbReference>
<comment type="caution">
    <text evidence="20">The sequence shown here is derived from an EMBL/GenBank/DDBJ whole genome shotgun (WGS) entry which is preliminary data.</text>
</comment>
<evidence type="ECO:0000256" key="4">
    <source>
        <dbReference type="ARBA" id="ARBA00008704"/>
    </source>
</evidence>
<evidence type="ECO:0000256" key="3">
    <source>
        <dbReference type="ARBA" id="ARBA00004906"/>
    </source>
</evidence>
<dbReference type="GO" id="GO:0061630">
    <property type="term" value="F:ubiquitin protein ligase activity"/>
    <property type="evidence" value="ECO:0007669"/>
    <property type="project" value="UniProtKB-EC"/>
</dbReference>
<evidence type="ECO:0000256" key="7">
    <source>
        <dbReference type="ARBA" id="ARBA00022593"/>
    </source>
</evidence>
<dbReference type="OrthoDB" id="6270329at2759"/>
<dbReference type="InterPro" id="IPR006845">
    <property type="entry name" value="Pex_N"/>
</dbReference>
<dbReference type="PANTHER" id="PTHR23350:SF0">
    <property type="entry name" value="PEROXISOME BIOGENESIS FACTOR 10"/>
    <property type="match status" value="1"/>
</dbReference>
<keyword evidence="15" id="KW-1133">Transmembrane helix</keyword>
<keyword evidence="10" id="KW-0479">Metal-binding</keyword>
<sequence>MTNTPGKKSSRLRCANQAEILRTHQRDDEFIRVIKNKFVDLLHQFGKYKNFLPFIQGEIPFKLLYFIFTTGLGNQTLGEEYTGIIQANLETKKVPSLSARIFASLLECFGEQGVIIILNRLKKTINNPDNELTPQAIICLNKLIDKLKIAVPYLIVIHKSLFYIYGRYYSLGRRLAGVDYAKVYGKRPTDGVAWGLRFLGFATIIQCILRICQDAGKLDNENNSIESINQDTNKCQLCLEAIPTTTTPCGHLFCWCCLGDWLKAQAKCPYCREHVASSRIVHLMNL</sequence>
<reference evidence="20 21" key="1">
    <citation type="submission" date="2020-08" db="EMBL/GenBank/DDBJ databases">
        <title>Aphidius gifuensis genome sequencing and assembly.</title>
        <authorList>
            <person name="Du Z."/>
        </authorList>
    </citation>
    <scope>NUCLEOTIDE SEQUENCE [LARGE SCALE GENOMIC DNA]</scope>
    <source>
        <strain evidence="20">YNYX2018</strain>
        <tissue evidence="20">Adults</tissue>
    </source>
</reference>
<proteinExistence type="inferred from homology"/>
<accession>A0A834XMI3</accession>
<keyword evidence="12" id="KW-0833">Ubl conjugation pathway</keyword>
<evidence type="ECO:0000313" key="21">
    <source>
        <dbReference type="Proteomes" id="UP000639338"/>
    </source>
</evidence>
<evidence type="ECO:0000256" key="10">
    <source>
        <dbReference type="ARBA" id="ARBA00022723"/>
    </source>
</evidence>
<evidence type="ECO:0000256" key="17">
    <source>
        <dbReference type="ARBA" id="ARBA00023140"/>
    </source>
</evidence>
<keyword evidence="7" id="KW-0962">Peroxisome biogenesis</keyword>
<dbReference type="InterPro" id="IPR025654">
    <property type="entry name" value="PEX2/10"/>
</dbReference>
<keyword evidence="21" id="KW-1185">Reference proteome</keyword>
<evidence type="ECO:0000256" key="16">
    <source>
        <dbReference type="ARBA" id="ARBA00023136"/>
    </source>
</evidence>
<keyword evidence="16" id="KW-0472">Membrane</keyword>
<dbReference type="GO" id="GO:0016558">
    <property type="term" value="P:protein import into peroxisome matrix"/>
    <property type="evidence" value="ECO:0007669"/>
    <property type="project" value="InterPro"/>
</dbReference>
<keyword evidence="9" id="KW-0812">Transmembrane</keyword>
<dbReference type="Proteomes" id="UP000639338">
    <property type="component" value="Unassembled WGS sequence"/>
</dbReference>
<dbReference type="Pfam" id="PF13639">
    <property type="entry name" value="zf-RING_2"/>
    <property type="match status" value="1"/>
</dbReference>
<comment type="subcellular location">
    <subcellularLocation>
        <location evidence="2">Peroxisome membrane</location>
        <topology evidence="2">Multi-pass membrane protein</topology>
    </subcellularLocation>
</comment>
<dbReference type="InterPro" id="IPR013083">
    <property type="entry name" value="Znf_RING/FYVE/PHD"/>
</dbReference>
<evidence type="ECO:0000256" key="11">
    <source>
        <dbReference type="ARBA" id="ARBA00022771"/>
    </source>
</evidence>
<evidence type="ECO:0000259" key="19">
    <source>
        <dbReference type="PROSITE" id="PS50089"/>
    </source>
</evidence>
<dbReference type="EMBL" id="JACMRX010000005">
    <property type="protein sequence ID" value="KAF7989715.1"/>
    <property type="molecule type" value="Genomic_DNA"/>
</dbReference>
<keyword evidence="6" id="KW-0813">Transport</keyword>
<evidence type="ECO:0000256" key="6">
    <source>
        <dbReference type="ARBA" id="ARBA00022448"/>
    </source>
</evidence>
<feature type="domain" description="RING-type" evidence="19">
    <location>
        <begin position="235"/>
        <end position="272"/>
    </location>
</feature>
<keyword evidence="17" id="KW-0576">Peroxisome</keyword>
<evidence type="ECO:0000256" key="8">
    <source>
        <dbReference type="ARBA" id="ARBA00022679"/>
    </source>
</evidence>
<dbReference type="PROSITE" id="PS50089">
    <property type="entry name" value="ZF_RING_2"/>
    <property type="match status" value="1"/>
</dbReference>
<evidence type="ECO:0000256" key="2">
    <source>
        <dbReference type="ARBA" id="ARBA00004585"/>
    </source>
</evidence>
<evidence type="ECO:0000256" key="13">
    <source>
        <dbReference type="ARBA" id="ARBA00022833"/>
    </source>
</evidence>
<evidence type="ECO:0000256" key="12">
    <source>
        <dbReference type="ARBA" id="ARBA00022786"/>
    </source>
</evidence>
<comment type="pathway">
    <text evidence="3">Protein modification; protein ubiquitination.</text>
</comment>
<comment type="catalytic activity">
    <reaction evidence="1">
        <text>S-ubiquitinyl-[E2 ubiquitin-conjugating enzyme]-L-cysteine + [acceptor protein]-L-lysine = [E2 ubiquitin-conjugating enzyme]-L-cysteine + N(6)-ubiquitinyl-[acceptor protein]-L-lysine.</text>
        <dbReference type="EC" id="2.3.2.27"/>
    </reaction>
</comment>
<dbReference type="SMART" id="SM00184">
    <property type="entry name" value="RING"/>
    <property type="match status" value="1"/>
</dbReference>